<proteinExistence type="predicted"/>
<dbReference type="OrthoDB" id="7208981at2"/>
<reference evidence="2 3" key="1">
    <citation type="submission" date="2018-09" db="EMBL/GenBank/DDBJ databases">
        <title>Roseovarius spongiae sp. nov., isolated from a marine sponge.</title>
        <authorList>
            <person name="Zhuang L."/>
            <person name="Luo L."/>
        </authorList>
    </citation>
    <scope>NUCLEOTIDE SEQUENCE [LARGE SCALE GENOMIC DNA]</scope>
    <source>
        <strain evidence="2 3">HN-E21</strain>
    </source>
</reference>
<dbReference type="InterPro" id="IPR050483">
    <property type="entry name" value="CoA-transferase_III_domain"/>
</dbReference>
<dbReference type="InterPro" id="IPR003673">
    <property type="entry name" value="CoA-Trfase_fam_III"/>
</dbReference>
<comment type="caution">
    <text evidence="2">The sequence shown here is derived from an EMBL/GenBank/DDBJ whole genome shotgun (WGS) entry which is preliminary data.</text>
</comment>
<gene>
    <name evidence="2" type="ORF">D6850_11930</name>
</gene>
<dbReference type="Pfam" id="PF02515">
    <property type="entry name" value="CoA_transf_3"/>
    <property type="match status" value="1"/>
</dbReference>
<dbReference type="EMBL" id="RAPE01000003">
    <property type="protein sequence ID" value="RKF13894.1"/>
    <property type="molecule type" value="Genomic_DNA"/>
</dbReference>
<dbReference type="InterPro" id="IPR044855">
    <property type="entry name" value="CoA-Trfase_III_dom3_sf"/>
</dbReference>
<dbReference type="PANTHER" id="PTHR48207">
    <property type="entry name" value="SUCCINATE--HYDROXYMETHYLGLUTARATE COA-TRANSFERASE"/>
    <property type="match status" value="1"/>
</dbReference>
<keyword evidence="1 2" id="KW-0808">Transferase</keyword>
<dbReference type="AlphaFoldDB" id="A0A3A8AWB1"/>
<sequence>MSAAPLAGLKVIELARILAGPWAGQTLGDLGAEVIKVESPEGDDTRRWGPPFVEREGDRSAAYFHSCNRGKTSVTIDFRTPEGQEQVRDLVRGADIVIENFKVGGLAKYGLDYASLSNLNPGLIYCSITGFGQDGPYAHRAGYDYIIQGMSGLMSITGAPDGQPTRAGVAITDVFSGVYATTAILAALHQRHATGKGQHIDMALLDVAVSVTANQAMNYLSTGTPPGRTGNYHPNLTPYQVFDCADGYIIIAVGNDAQFQRLCAVLGLPDLAEAAEFASNADRIANRERLTGLLTERTLTFTKADLLTACEGAGIPAGQINEMNEVFADPQVRARGMQIAPGGVPGVRSPFRFSDAELVLEKASPKLGDGNPG</sequence>
<accession>A0A3A8AWB1</accession>
<dbReference type="PANTHER" id="PTHR48207:SF3">
    <property type="entry name" value="SUCCINATE--HYDROXYMETHYLGLUTARATE COA-TRANSFERASE"/>
    <property type="match status" value="1"/>
</dbReference>
<dbReference type="RefSeq" id="WP_121167203.1">
    <property type="nucleotide sequence ID" value="NZ_RAPE01000003.1"/>
</dbReference>
<dbReference type="SUPFAM" id="SSF89796">
    <property type="entry name" value="CoA-transferase family III (CaiB/BaiF)"/>
    <property type="match status" value="1"/>
</dbReference>
<keyword evidence="3" id="KW-1185">Reference proteome</keyword>
<dbReference type="Gene3D" id="3.30.1540.10">
    <property type="entry name" value="formyl-coa transferase, domain 3"/>
    <property type="match status" value="1"/>
</dbReference>
<evidence type="ECO:0000313" key="2">
    <source>
        <dbReference type="EMBL" id="RKF13894.1"/>
    </source>
</evidence>
<dbReference type="Proteomes" id="UP000281128">
    <property type="component" value="Unassembled WGS sequence"/>
</dbReference>
<dbReference type="GO" id="GO:0008410">
    <property type="term" value="F:CoA-transferase activity"/>
    <property type="evidence" value="ECO:0007669"/>
    <property type="project" value="TreeGrafter"/>
</dbReference>
<name>A0A3A8AWB1_9RHOB</name>
<evidence type="ECO:0000313" key="3">
    <source>
        <dbReference type="Proteomes" id="UP000281128"/>
    </source>
</evidence>
<dbReference type="InterPro" id="IPR023606">
    <property type="entry name" value="CoA-Trfase_III_dom_1_sf"/>
</dbReference>
<protein>
    <submittedName>
        <fullName evidence="2">CoA transferase</fullName>
    </submittedName>
</protein>
<evidence type="ECO:0000256" key="1">
    <source>
        <dbReference type="ARBA" id="ARBA00022679"/>
    </source>
</evidence>
<dbReference type="Gene3D" id="3.40.50.10540">
    <property type="entry name" value="Crotonobetainyl-coa:carnitine coa-transferase, domain 1"/>
    <property type="match status" value="1"/>
</dbReference>
<organism evidence="2 3">
    <name type="scientific">Roseovarius spongiae</name>
    <dbReference type="NCBI Taxonomy" id="2320272"/>
    <lineage>
        <taxon>Bacteria</taxon>
        <taxon>Pseudomonadati</taxon>
        <taxon>Pseudomonadota</taxon>
        <taxon>Alphaproteobacteria</taxon>
        <taxon>Rhodobacterales</taxon>
        <taxon>Roseobacteraceae</taxon>
        <taxon>Roseovarius</taxon>
    </lineage>
</organism>